<reference evidence="3" key="1">
    <citation type="submission" date="2020-11" db="EMBL/GenBank/DDBJ databases">
        <authorList>
            <consortium name="DOE Joint Genome Institute"/>
            <person name="Ahrendt S."/>
            <person name="Riley R."/>
            <person name="Andreopoulos W."/>
            <person name="Labutti K."/>
            <person name="Pangilinan J."/>
            <person name="Ruiz-Duenas F.J."/>
            <person name="Barrasa J.M."/>
            <person name="Sanchez-Garcia M."/>
            <person name="Camarero S."/>
            <person name="Miyauchi S."/>
            <person name="Serrano A."/>
            <person name="Linde D."/>
            <person name="Babiker R."/>
            <person name="Drula E."/>
            <person name="Ayuso-Fernandez I."/>
            <person name="Pacheco R."/>
            <person name="Padilla G."/>
            <person name="Ferreira P."/>
            <person name="Barriuso J."/>
            <person name="Kellner H."/>
            <person name="Castanera R."/>
            <person name="Alfaro M."/>
            <person name="Ramirez L."/>
            <person name="Pisabarro A.G."/>
            <person name="Kuo A."/>
            <person name="Tritt A."/>
            <person name="Lipzen A."/>
            <person name="He G."/>
            <person name="Yan M."/>
            <person name="Ng V."/>
            <person name="Cullen D."/>
            <person name="Martin F."/>
            <person name="Rosso M.-N."/>
            <person name="Henrissat B."/>
            <person name="Hibbett D."/>
            <person name="Martinez A.T."/>
            <person name="Grigoriev I.V."/>
        </authorList>
    </citation>
    <scope>NUCLEOTIDE SEQUENCE</scope>
    <source>
        <strain evidence="3">MF-IS2</strain>
    </source>
</reference>
<dbReference type="InterPro" id="IPR001810">
    <property type="entry name" value="F-box_dom"/>
</dbReference>
<dbReference type="Pfam" id="PF12937">
    <property type="entry name" value="F-box-like"/>
    <property type="match status" value="1"/>
</dbReference>
<evidence type="ECO:0000313" key="3">
    <source>
        <dbReference type="EMBL" id="KAF9449546.1"/>
    </source>
</evidence>
<keyword evidence="4" id="KW-1185">Reference proteome</keyword>
<gene>
    <name evidence="3" type="ORF">P691DRAFT_758955</name>
</gene>
<dbReference type="EMBL" id="MU151127">
    <property type="protein sequence ID" value="KAF9449546.1"/>
    <property type="molecule type" value="Genomic_DNA"/>
</dbReference>
<comment type="caution">
    <text evidence="3">The sequence shown here is derived from an EMBL/GenBank/DDBJ whole genome shotgun (WGS) entry which is preliminary data.</text>
</comment>
<sequence length="327" mass="37503">MCAAWTEEIQRLGATIDELEAEVQLIKSRQSALRRRLNELVSPTRRLPPEVLSNIFLDVCADRRSWELSHILHPAVQVIGQVCSSWHHIVRATPSLWTRVTIRFADRLWVRMDSLNLLRLHYERIGELPLNIEMTIPRYEPRDIHPPPDYFLDNPKFEFYEELFRVILIEHPTELGSLTLCKDQASPIPEEWLGIMKTYTTARASKTVGFPKLASLILHSSEATESDRSYPLFHDTPVPLLRHCSFAHQGRVTVQIPSTNLTSLHLSYIPPRECIQLLALCPGLIDFRQRSPGFRPGPAEGLELQRVMTLPNLRTLHWSTKIGTSSS</sequence>
<organism evidence="3 4">
    <name type="scientific">Macrolepiota fuliginosa MF-IS2</name>
    <dbReference type="NCBI Taxonomy" id="1400762"/>
    <lineage>
        <taxon>Eukaryota</taxon>
        <taxon>Fungi</taxon>
        <taxon>Dikarya</taxon>
        <taxon>Basidiomycota</taxon>
        <taxon>Agaricomycotina</taxon>
        <taxon>Agaricomycetes</taxon>
        <taxon>Agaricomycetidae</taxon>
        <taxon>Agaricales</taxon>
        <taxon>Agaricineae</taxon>
        <taxon>Agaricaceae</taxon>
        <taxon>Macrolepiota</taxon>
    </lineage>
</organism>
<dbReference type="OrthoDB" id="2835124at2759"/>
<proteinExistence type="predicted"/>
<dbReference type="AlphaFoldDB" id="A0A9P5XGU9"/>
<protein>
    <recommendedName>
        <fullName evidence="2">F-box domain-containing protein</fullName>
    </recommendedName>
</protein>
<keyword evidence="1" id="KW-0175">Coiled coil</keyword>
<name>A0A9P5XGU9_9AGAR</name>
<evidence type="ECO:0000259" key="2">
    <source>
        <dbReference type="Pfam" id="PF12937"/>
    </source>
</evidence>
<evidence type="ECO:0000256" key="1">
    <source>
        <dbReference type="SAM" id="Coils"/>
    </source>
</evidence>
<dbReference type="Proteomes" id="UP000807342">
    <property type="component" value="Unassembled WGS sequence"/>
</dbReference>
<dbReference type="Gene3D" id="1.20.1280.50">
    <property type="match status" value="1"/>
</dbReference>
<feature type="domain" description="F-box" evidence="2">
    <location>
        <begin position="46"/>
        <end position="103"/>
    </location>
</feature>
<feature type="coiled-coil region" evidence="1">
    <location>
        <begin position="2"/>
        <end position="36"/>
    </location>
</feature>
<evidence type="ECO:0000313" key="4">
    <source>
        <dbReference type="Proteomes" id="UP000807342"/>
    </source>
</evidence>
<accession>A0A9P5XGU9</accession>